<organism evidence="2">
    <name type="scientific">Geoalkalibacter subterraneus</name>
    <dbReference type="NCBI Taxonomy" id="483547"/>
    <lineage>
        <taxon>Bacteria</taxon>
        <taxon>Pseudomonadati</taxon>
        <taxon>Thermodesulfobacteriota</taxon>
        <taxon>Desulfuromonadia</taxon>
        <taxon>Desulfuromonadales</taxon>
        <taxon>Geoalkalibacteraceae</taxon>
        <taxon>Geoalkalibacter</taxon>
    </lineage>
</organism>
<dbReference type="EMBL" id="DSDO01000037">
    <property type="protein sequence ID" value="HDR46160.1"/>
    <property type="molecule type" value="Genomic_DNA"/>
</dbReference>
<evidence type="ECO:0000256" key="1">
    <source>
        <dbReference type="SAM" id="MobiDB-lite"/>
    </source>
</evidence>
<name>A0A831PNE7_9BACT</name>
<feature type="region of interest" description="Disordered" evidence="1">
    <location>
        <begin position="1"/>
        <end position="20"/>
    </location>
</feature>
<comment type="caution">
    <text evidence="2">The sequence shown here is derived from an EMBL/GenBank/DDBJ whole genome shotgun (WGS) entry which is preliminary data.</text>
</comment>
<protein>
    <submittedName>
        <fullName evidence="2">Uncharacterized protein</fullName>
    </submittedName>
</protein>
<accession>A0A831PNE7</accession>
<dbReference type="AlphaFoldDB" id="A0A831PNE7"/>
<gene>
    <name evidence="2" type="ORF">ENN94_00500</name>
</gene>
<dbReference type="Proteomes" id="UP000886162">
    <property type="component" value="Unassembled WGS sequence"/>
</dbReference>
<proteinExistence type="predicted"/>
<sequence length="89" mass="9814">MGLRRSFASSCRRRDRDAGTPCSCSLFTLWITLSSGSFSRAIPPQMPFMVPLVLQDLARHAPLDPPVTAEVLAFVSPAQWVEGDTNHIE</sequence>
<evidence type="ECO:0000313" key="2">
    <source>
        <dbReference type="EMBL" id="HDR46160.1"/>
    </source>
</evidence>
<reference evidence="2" key="1">
    <citation type="journal article" date="2020" name="mSystems">
        <title>Genome- and Community-Level Interaction Insights into Carbon Utilization and Element Cycling Functions of Hydrothermarchaeota in Hydrothermal Sediment.</title>
        <authorList>
            <person name="Zhou Z."/>
            <person name="Liu Y."/>
            <person name="Xu W."/>
            <person name="Pan J."/>
            <person name="Luo Z.H."/>
            <person name="Li M."/>
        </authorList>
    </citation>
    <scope>NUCLEOTIDE SEQUENCE [LARGE SCALE GENOMIC DNA]</scope>
    <source>
        <strain evidence="2">SpSt-1220</strain>
    </source>
</reference>